<proteinExistence type="predicted"/>
<feature type="compositionally biased region" description="Polar residues" evidence="1">
    <location>
        <begin position="10"/>
        <end position="27"/>
    </location>
</feature>
<reference evidence="3" key="1">
    <citation type="submission" date="2022-06" db="EMBL/GenBank/DDBJ databases">
        <title>Genome sequence of Phormidium yuhuli AB48 isolated from an industrial photobioreactor environment.</title>
        <authorList>
            <person name="Qiu Y."/>
            <person name="Noonan A.J.C."/>
            <person name="Dofher K."/>
            <person name="Koch M."/>
            <person name="Kieft B."/>
            <person name="Lin X."/>
            <person name="Ziels R.M."/>
            <person name="Hallam S.J."/>
        </authorList>
    </citation>
    <scope>NUCLEOTIDE SEQUENCE</scope>
    <source>
        <strain evidence="3">AB48</strain>
    </source>
</reference>
<evidence type="ECO:0000256" key="1">
    <source>
        <dbReference type="SAM" id="MobiDB-lite"/>
    </source>
</evidence>
<feature type="transmembrane region" description="Helical" evidence="2">
    <location>
        <begin position="87"/>
        <end position="108"/>
    </location>
</feature>
<accession>A0ABY5AQW9</accession>
<evidence type="ECO:0000256" key="2">
    <source>
        <dbReference type="SAM" id="Phobius"/>
    </source>
</evidence>
<feature type="region of interest" description="Disordered" evidence="1">
    <location>
        <begin position="1"/>
        <end position="39"/>
    </location>
</feature>
<dbReference type="EMBL" id="CP098611">
    <property type="protein sequence ID" value="USR91210.1"/>
    <property type="molecule type" value="Genomic_DNA"/>
</dbReference>
<keyword evidence="2" id="KW-1133">Transmembrane helix</keyword>
<dbReference type="RefSeq" id="WP_252663240.1">
    <property type="nucleotide sequence ID" value="NZ_CP098611.1"/>
</dbReference>
<evidence type="ECO:0000313" key="4">
    <source>
        <dbReference type="Proteomes" id="UP001056708"/>
    </source>
</evidence>
<keyword evidence="2" id="KW-0472">Membrane</keyword>
<sequence length="114" mass="12371">MSSLPPKPPNSDSLGQLSPEQEQQVQRWQRMAASRSSSRGGIPWRLVAWGLGIWASLLLVAVAAFVLLSHPRYVGGSSEEPRDRPGLGMGVVIVVSCVGGSLLLGRWLEIRGRR</sequence>
<protein>
    <submittedName>
        <fullName evidence="3">Uncharacterized protein</fullName>
    </submittedName>
</protein>
<organism evidence="3 4">
    <name type="scientific">Phormidium yuhuli AB48</name>
    <dbReference type="NCBI Taxonomy" id="2940671"/>
    <lineage>
        <taxon>Bacteria</taxon>
        <taxon>Bacillati</taxon>
        <taxon>Cyanobacteriota</taxon>
        <taxon>Cyanophyceae</taxon>
        <taxon>Oscillatoriophycideae</taxon>
        <taxon>Oscillatoriales</taxon>
        <taxon>Oscillatoriaceae</taxon>
        <taxon>Phormidium</taxon>
        <taxon>Phormidium yuhuli</taxon>
    </lineage>
</organism>
<keyword evidence="2" id="KW-0812">Transmembrane</keyword>
<dbReference type="Proteomes" id="UP001056708">
    <property type="component" value="Chromosome"/>
</dbReference>
<name>A0ABY5AQW9_9CYAN</name>
<gene>
    <name evidence="3" type="ORF">NEA10_00245</name>
</gene>
<evidence type="ECO:0000313" key="3">
    <source>
        <dbReference type="EMBL" id="USR91210.1"/>
    </source>
</evidence>
<keyword evidence="4" id="KW-1185">Reference proteome</keyword>
<feature type="transmembrane region" description="Helical" evidence="2">
    <location>
        <begin position="46"/>
        <end position="67"/>
    </location>
</feature>